<dbReference type="STRING" id="155618.RV06_GL000824"/>
<dbReference type="Proteomes" id="UP000013858">
    <property type="component" value="Unassembled WGS sequence"/>
</dbReference>
<dbReference type="OrthoDB" id="9810101at2"/>
<evidence type="ECO:0000313" key="3">
    <source>
        <dbReference type="Proteomes" id="UP000013858"/>
    </source>
</evidence>
<dbReference type="EMBL" id="ASVY01000003">
    <property type="protein sequence ID" value="EOT59639.1"/>
    <property type="molecule type" value="Genomic_DNA"/>
</dbReference>
<dbReference type="AlphaFoldDB" id="R2QY00"/>
<keyword evidence="4" id="KW-1185">Reference proteome</keyword>
<dbReference type="InterPro" id="IPR023292">
    <property type="entry name" value="NTP_PyroPHydrolase-like_dom_sf"/>
</dbReference>
<reference evidence="1 3" key="1">
    <citation type="submission" date="2013-02" db="EMBL/GenBank/DDBJ databases">
        <title>The Genome Sequence of Enterococcus haemoperoxidus BAA-382.</title>
        <authorList>
            <consortium name="The Broad Institute Genome Sequencing Platform"/>
            <consortium name="The Broad Institute Genome Sequencing Center for Infectious Disease"/>
            <person name="Earl A.M."/>
            <person name="Gilmore M.S."/>
            <person name="Lebreton F."/>
            <person name="Walker B."/>
            <person name="Young S.K."/>
            <person name="Zeng Q."/>
            <person name="Gargeya S."/>
            <person name="Fitzgerald M."/>
            <person name="Haas B."/>
            <person name="Abouelleil A."/>
            <person name="Alvarado L."/>
            <person name="Arachchi H.M."/>
            <person name="Berlin A.M."/>
            <person name="Chapman S.B."/>
            <person name="Dewar J."/>
            <person name="Goldberg J."/>
            <person name="Griggs A."/>
            <person name="Gujja S."/>
            <person name="Hansen M."/>
            <person name="Howarth C."/>
            <person name="Imamovic A."/>
            <person name="Larimer J."/>
            <person name="McCowan C."/>
            <person name="Murphy C."/>
            <person name="Neiman D."/>
            <person name="Pearson M."/>
            <person name="Priest M."/>
            <person name="Roberts A."/>
            <person name="Saif S."/>
            <person name="Shea T."/>
            <person name="Sisk P."/>
            <person name="Sykes S."/>
            <person name="Wortman J."/>
            <person name="Nusbaum C."/>
            <person name="Birren B."/>
        </authorList>
    </citation>
    <scope>NUCLEOTIDE SEQUENCE [LARGE SCALE GENOMIC DNA]</scope>
    <source>
        <strain evidence="1 3">ATCC BAA-382</strain>
    </source>
</reference>
<reference evidence="2 4" key="2">
    <citation type="submission" date="2013-03" db="EMBL/GenBank/DDBJ databases">
        <title>The Genome Sequence of Enterococcus haemoperoxidus BAA-382 (PacBio/Illumina hybrid assembly).</title>
        <authorList>
            <consortium name="The Broad Institute Genomics Platform"/>
            <consortium name="The Broad Institute Genome Sequencing Center for Infectious Disease"/>
            <person name="Earl A."/>
            <person name="Russ C."/>
            <person name="Gilmore M."/>
            <person name="Surin D."/>
            <person name="Walker B."/>
            <person name="Young S."/>
            <person name="Zeng Q."/>
            <person name="Gargeya S."/>
            <person name="Fitzgerald M."/>
            <person name="Haas B."/>
            <person name="Abouelleil A."/>
            <person name="Allen A.W."/>
            <person name="Alvarado L."/>
            <person name="Arachchi H.M."/>
            <person name="Berlin A.M."/>
            <person name="Chapman S.B."/>
            <person name="Gainer-Dewar J."/>
            <person name="Goldberg J."/>
            <person name="Griggs A."/>
            <person name="Gujja S."/>
            <person name="Hansen M."/>
            <person name="Howarth C."/>
            <person name="Imamovic A."/>
            <person name="Ireland A."/>
            <person name="Larimer J."/>
            <person name="McCowan C."/>
            <person name="Murphy C."/>
            <person name="Pearson M."/>
            <person name="Poon T.W."/>
            <person name="Priest M."/>
            <person name="Roberts A."/>
            <person name="Saif S."/>
            <person name="Shea T."/>
            <person name="Sisk P."/>
            <person name="Sykes S."/>
            <person name="Wortman J."/>
            <person name="Nusbaum C."/>
            <person name="Birren B."/>
        </authorList>
    </citation>
    <scope>NUCLEOTIDE SEQUENCE [LARGE SCALE GENOMIC DNA]</scope>
    <source>
        <strain evidence="2 4">ATCC BAA-382</strain>
    </source>
</reference>
<dbReference type="RefSeq" id="WP_010760356.1">
    <property type="nucleotide sequence ID" value="NZ_KB946315.1"/>
</dbReference>
<dbReference type="EMBL" id="AJAR01000002">
    <property type="protein sequence ID" value="EOI00271.1"/>
    <property type="molecule type" value="Genomic_DNA"/>
</dbReference>
<evidence type="ECO:0000313" key="2">
    <source>
        <dbReference type="EMBL" id="EOT59639.1"/>
    </source>
</evidence>
<sequence>MKIDNPFEKTEAFHAKFDNRKPKTPTNFSAKQASDRAGFKVEELVEFLYGSANNDPEVFNQLVNQLKVSVDQAQVKVLDKQKKVTDPLVEQVDALIDLLYFTYGSFSLLGVDPTEIFSIVHEANMGKIFPDGKPHYHPVTHKVLKPDNWEADFAPEPKIKAEIERQTKAAETE</sequence>
<comment type="caution">
    <text evidence="1">The sequence shown here is derived from an EMBL/GenBank/DDBJ whole genome shotgun (WGS) entry which is preliminary data.</text>
</comment>
<name>R2QY00_9ENTE</name>
<evidence type="ECO:0000313" key="4">
    <source>
        <dbReference type="Proteomes" id="UP000014197"/>
    </source>
</evidence>
<evidence type="ECO:0000313" key="1">
    <source>
        <dbReference type="EMBL" id="EOI00271.1"/>
    </source>
</evidence>
<gene>
    <name evidence="2" type="ORF">I583_02274</name>
    <name evidence="1" type="ORF">UAW_00137</name>
</gene>
<dbReference type="PATRIC" id="fig|1158608.3.peg.122"/>
<dbReference type="Gene3D" id="1.10.3420.10">
    <property type="entry name" value="putative ntp pyrophosphohydrolase like domain"/>
    <property type="match status" value="1"/>
</dbReference>
<dbReference type="eggNOG" id="COG4696">
    <property type="taxonomic scope" value="Bacteria"/>
</dbReference>
<dbReference type="InterPro" id="IPR021130">
    <property type="entry name" value="PRib-ATP_PPHydrolase-like"/>
</dbReference>
<protein>
    <submittedName>
        <fullName evidence="1">Cof family protein</fullName>
    </submittedName>
</protein>
<accession>R2QY00</accession>
<proteinExistence type="predicted"/>
<dbReference type="Proteomes" id="UP000014197">
    <property type="component" value="Unassembled WGS sequence"/>
</dbReference>
<organism evidence="1 3">
    <name type="scientific">Enterococcus haemoperoxidus ATCC BAA-382</name>
    <dbReference type="NCBI Taxonomy" id="1158608"/>
    <lineage>
        <taxon>Bacteria</taxon>
        <taxon>Bacillati</taxon>
        <taxon>Bacillota</taxon>
        <taxon>Bacilli</taxon>
        <taxon>Lactobacillales</taxon>
        <taxon>Enterococcaceae</taxon>
        <taxon>Enterococcus</taxon>
    </lineage>
</organism>
<dbReference type="Pfam" id="PF01503">
    <property type="entry name" value="PRA-PH"/>
    <property type="match status" value="1"/>
</dbReference>